<dbReference type="PANTHER" id="PTHR16128">
    <property type="entry name" value="FAD/NAD(P)-BINDING OXIDOREDUCTASE FAMILY PROTEIN"/>
    <property type="match status" value="1"/>
</dbReference>
<dbReference type="Gene3D" id="3.50.50.60">
    <property type="entry name" value="FAD/NAD(P)-binding domain"/>
    <property type="match status" value="1"/>
</dbReference>
<dbReference type="RefSeq" id="WP_247994347.1">
    <property type="nucleotide sequence ID" value="NZ_CP096019.1"/>
</dbReference>
<dbReference type="GeneID" id="71927253"/>
<dbReference type="GO" id="GO:0016491">
    <property type="term" value="F:oxidoreductase activity"/>
    <property type="evidence" value="ECO:0007669"/>
    <property type="project" value="InterPro"/>
</dbReference>
<evidence type="ECO:0000259" key="1">
    <source>
        <dbReference type="Pfam" id="PF01593"/>
    </source>
</evidence>
<dbReference type="Proteomes" id="UP000831768">
    <property type="component" value="Chromosome"/>
</dbReference>
<dbReference type="PANTHER" id="PTHR16128:SF5">
    <property type="entry name" value="FAD_NAD(P)-BINDING OXIDOREDUCTASE FAMILY PROTEIN"/>
    <property type="match status" value="1"/>
</dbReference>
<reference evidence="2" key="1">
    <citation type="submission" date="2022-04" db="EMBL/GenBank/DDBJ databases">
        <title>Halocatena sp. nov., isolated from a salt lake.</title>
        <authorList>
            <person name="Cui H.-L."/>
        </authorList>
    </citation>
    <scope>NUCLEOTIDE SEQUENCE</scope>
    <source>
        <strain evidence="2">AD-1</strain>
    </source>
</reference>
<dbReference type="InterPro" id="IPR036188">
    <property type="entry name" value="FAD/NAD-bd_sf"/>
</dbReference>
<dbReference type="SUPFAM" id="SSF51905">
    <property type="entry name" value="FAD/NAD(P)-binding domain"/>
    <property type="match status" value="1"/>
</dbReference>
<organism evidence="2 3">
    <name type="scientific">Halocatena salina</name>
    <dbReference type="NCBI Taxonomy" id="2934340"/>
    <lineage>
        <taxon>Archaea</taxon>
        <taxon>Methanobacteriati</taxon>
        <taxon>Methanobacteriota</taxon>
        <taxon>Stenosarchaea group</taxon>
        <taxon>Halobacteria</taxon>
        <taxon>Halobacteriales</taxon>
        <taxon>Natronomonadaceae</taxon>
        <taxon>Halocatena</taxon>
    </lineage>
</organism>
<dbReference type="PRINTS" id="PR00419">
    <property type="entry name" value="ADXRDTASE"/>
</dbReference>
<protein>
    <submittedName>
        <fullName evidence="2">FAD-dependent oxidoreductase</fullName>
    </submittedName>
</protein>
<evidence type="ECO:0000313" key="3">
    <source>
        <dbReference type="Proteomes" id="UP000831768"/>
    </source>
</evidence>
<proteinExistence type="predicted"/>
<evidence type="ECO:0000313" key="2">
    <source>
        <dbReference type="EMBL" id="UPM43685.1"/>
    </source>
</evidence>
<dbReference type="Pfam" id="PF13450">
    <property type="entry name" value="NAD_binding_8"/>
    <property type="match status" value="1"/>
</dbReference>
<name>A0A8U0A3A6_9EURY</name>
<feature type="domain" description="Amine oxidase" evidence="1">
    <location>
        <begin position="104"/>
        <end position="344"/>
    </location>
</feature>
<accession>A0A8U0A3A6</accession>
<dbReference type="KEGG" id="haad:MW046_04360"/>
<gene>
    <name evidence="2" type="ORF">MW046_04360</name>
</gene>
<dbReference type="InterPro" id="IPR002937">
    <property type="entry name" value="Amino_oxidase"/>
</dbReference>
<keyword evidence="3" id="KW-1185">Reference proteome</keyword>
<dbReference type="AlphaFoldDB" id="A0A8U0A3A6"/>
<dbReference type="Gene3D" id="3.90.660.10">
    <property type="match status" value="1"/>
</dbReference>
<dbReference type="Pfam" id="PF01593">
    <property type="entry name" value="Amino_oxidase"/>
    <property type="match status" value="1"/>
</dbReference>
<sequence>MSTRRIAVVGAGVAGAGVAYALRNAPVSVTVFERTDRIGGRAATHTAHGYTYDPGANYVKNDDPAVVDLITETLDAEGVIDITDPVWTFTEDGTITSGEDSDAHKWGYERGIAELPRRLFEESDATVVRNTAVTEIDRDDGEWSLAGPRPLGTFDVVVLTPPAPQTASLLSTIEWDSDSYRALHSTVEEVEYRPIHTVVLGYPFEIDVPYYALVNTDRNHEIGWLSREECKPGHVPTGECLLVVQMAPDWSARRIDDSDETVIDHEVTDLTAELLDDERFRAPDWTDTIAWSHALPDLEGAPDIDPELRQHIEREGLFLAGDWVTGEGRIHRALGNGLMTGQRIGR</sequence>
<dbReference type="EMBL" id="CP096019">
    <property type="protein sequence ID" value="UPM43685.1"/>
    <property type="molecule type" value="Genomic_DNA"/>
</dbReference>